<evidence type="ECO:0000256" key="2">
    <source>
        <dbReference type="ARBA" id="ARBA00009477"/>
    </source>
</evidence>
<keyword evidence="15" id="KW-1185">Reference proteome</keyword>
<comment type="subcellular location">
    <subcellularLocation>
        <location evidence="1 9">Cell inner membrane</location>
        <topology evidence="1 9">Single-pass membrane protein</topology>
    </subcellularLocation>
</comment>
<keyword evidence="8" id="KW-0472">Membrane</keyword>
<dbReference type="NCBIfam" id="TIGR01843">
    <property type="entry name" value="type_I_hlyD"/>
    <property type="match status" value="1"/>
</dbReference>
<feature type="domain" description="AprE-like beta-barrel" evidence="12">
    <location>
        <begin position="346"/>
        <end position="396"/>
    </location>
</feature>
<dbReference type="PRINTS" id="PR01490">
    <property type="entry name" value="RTXTOXIND"/>
</dbReference>
<evidence type="ECO:0000256" key="8">
    <source>
        <dbReference type="ARBA" id="ARBA00023136"/>
    </source>
</evidence>
<dbReference type="PROSITE" id="PS00543">
    <property type="entry name" value="HLYD_FAMILY"/>
    <property type="match status" value="1"/>
</dbReference>
<dbReference type="PANTHER" id="PTHR30386:SF27">
    <property type="entry name" value="MEMBRANE FUSION PROTEIN (MFP) FAMILY PROTEIN"/>
    <property type="match status" value="1"/>
</dbReference>
<keyword evidence="5 9" id="KW-0997">Cell inner membrane</keyword>
<dbReference type="RefSeq" id="WP_237869120.1">
    <property type="nucleotide sequence ID" value="NZ_JAKLTY010000004.1"/>
</dbReference>
<organism evidence="13 16">
    <name type="scientific">Bradyrhizobium zhengyangense</name>
    <dbReference type="NCBI Taxonomy" id="2911009"/>
    <lineage>
        <taxon>Bacteria</taxon>
        <taxon>Pseudomonadati</taxon>
        <taxon>Pseudomonadota</taxon>
        <taxon>Alphaproteobacteria</taxon>
        <taxon>Hyphomicrobiales</taxon>
        <taxon>Nitrobacteraceae</taxon>
        <taxon>Bradyrhizobium</taxon>
    </lineage>
</organism>
<evidence type="ECO:0000313" key="15">
    <source>
        <dbReference type="Proteomes" id="UP001139012"/>
    </source>
</evidence>
<dbReference type="Proteomes" id="UP001139012">
    <property type="component" value="Unassembled WGS sequence"/>
</dbReference>
<dbReference type="Pfam" id="PF25994">
    <property type="entry name" value="HH_AprE"/>
    <property type="match status" value="1"/>
</dbReference>
<dbReference type="Gene3D" id="2.40.30.170">
    <property type="match status" value="1"/>
</dbReference>
<dbReference type="InterPro" id="IPR006144">
    <property type="entry name" value="Secretion_HlyD_CS"/>
</dbReference>
<dbReference type="Gene3D" id="2.40.50.100">
    <property type="match status" value="1"/>
</dbReference>
<dbReference type="EMBL" id="JAKLTY010000004">
    <property type="protein sequence ID" value="MCG2626385.1"/>
    <property type="molecule type" value="Genomic_DNA"/>
</dbReference>
<dbReference type="InterPro" id="IPR058781">
    <property type="entry name" value="HH_AprE-like"/>
</dbReference>
<protein>
    <recommendedName>
        <fullName evidence="9">Membrane fusion protein (MFP) family protein</fullName>
    </recommendedName>
</protein>
<evidence type="ECO:0000313" key="13">
    <source>
        <dbReference type="EMBL" id="MCG2626385.1"/>
    </source>
</evidence>
<dbReference type="InterPro" id="IPR050739">
    <property type="entry name" value="MFP"/>
</dbReference>
<evidence type="ECO:0000256" key="5">
    <source>
        <dbReference type="ARBA" id="ARBA00022519"/>
    </source>
</evidence>
<evidence type="ECO:0000256" key="4">
    <source>
        <dbReference type="ARBA" id="ARBA00022475"/>
    </source>
</evidence>
<proteinExistence type="inferred from homology"/>
<evidence type="ECO:0000256" key="7">
    <source>
        <dbReference type="ARBA" id="ARBA00022989"/>
    </source>
</evidence>
<dbReference type="Proteomes" id="UP001139054">
    <property type="component" value="Unassembled WGS sequence"/>
</dbReference>
<sequence>MSASTIARDAWGGNGLRSDEREFLPAALEIMETPASPLGRAIAATIGASLLIAIAWASFGHIDIVATAQGKVVPTDRVKSIQPLDSGVIASINVRDGDRVKQGDVLIAMDQTASMADRDRIRPELQRVRLDVARLSALIAGLDGDLHPVNFAPPPEAQAREVARARAVMTAQAEQQIAKIEALEQQIAQKRAEADSVKAAIDKVEAELPLVTEAADVREKAMNIQYGNRIAYLDAKVRLTELQRELVVQRWRLAEVEAAQRSAVGQRDQARAEYVRGLTTDLVEAEQKAAQLTEDLVKAERRMQDQILRAPIDGTVQQLAVHTVGGVVTPAQPLLVVVPAEATIEIEAMLANRDIGFVRDGDEAEIKVDTFNFTKYGVLRGRVTSISRDAITRDKAAARAGSSQRSGDAAVSEPAGQDLLYAARIALDRTSMLVDGRMTDLEPGMAVTAEIKTGKRRIIEYLLSPLLRYRQESLRER</sequence>
<comment type="caution">
    <text evidence="13">The sequence shown here is derived from an EMBL/GenBank/DDBJ whole genome shotgun (WGS) entry which is preliminary data.</text>
</comment>
<dbReference type="AlphaFoldDB" id="A0A9X1U689"/>
<evidence type="ECO:0000256" key="9">
    <source>
        <dbReference type="RuleBase" id="RU365093"/>
    </source>
</evidence>
<evidence type="ECO:0000256" key="1">
    <source>
        <dbReference type="ARBA" id="ARBA00004377"/>
    </source>
</evidence>
<evidence type="ECO:0000256" key="10">
    <source>
        <dbReference type="SAM" id="Coils"/>
    </source>
</evidence>
<evidence type="ECO:0000313" key="16">
    <source>
        <dbReference type="Proteomes" id="UP001139054"/>
    </source>
</evidence>
<reference evidence="13" key="1">
    <citation type="submission" date="2022-01" db="EMBL/GenBank/DDBJ databases">
        <title>Genome sequnece data of strain Bradyrhizobium sp. nov.</title>
        <authorList>
            <person name="Zhang J."/>
        </authorList>
    </citation>
    <scope>NUCLEOTIDE SEQUENCE</scope>
    <source>
        <strain evidence="14">WYCCWR 12774</strain>
        <strain evidence="13">WYCCWR 13023</strain>
    </source>
</reference>
<dbReference type="Pfam" id="PF26002">
    <property type="entry name" value="Beta-barrel_AprE"/>
    <property type="match status" value="1"/>
</dbReference>
<evidence type="ECO:0000313" key="14">
    <source>
        <dbReference type="EMBL" id="MCG2665911.1"/>
    </source>
</evidence>
<dbReference type="SUPFAM" id="SSF111369">
    <property type="entry name" value="HlyD-like secretion proteins"/>
    <property type="match status" value="1"/>
</dbReference>
<evidence type="ECO:0000259" key="11">
    <source>
        <dbReference type="Pfam" id="PF25994"/>
    </source>
</evidence>
<feature type="coiled-coil region" evidence="10">
    <location>
        <begin position="239"/>
        <end position="309"/>
    </location>
</feature>
<keyword evidence="7" id="KW-1133">Transmembrane helix</keyword>
<dbReference type="InterPro" id="IPR010129">
    <property type="entry name" value="T1SS_HlyD"/>
</dbReference>
<accession>A0A9X1U689</accession>
<keyword evidence="6" id="KW-0812">Transmembrane</keyword>
<dbReference type="InterPro" id="IPR058982">
    <property type="entry name" value="Beta-barrel_AprE"/>
</dbReference>
<feature type="coiled-coil region" evidence="10">
    <location>
        <begin position="166"/>
        <end position="207"/>
    </location>
</feature>
<dbReference type="GO" id="GO:0009306">
    <property type="term" value="P:protein secretion"/>
    <property type="evidence" value="ECO:0007669"/>
    <property type="project" value="InterPro"/>
</dbReference>
<evidence type="ECO:0000256" key="3">
    <source>
        <dbReference type="ARBA" id="ARBA00022448"/>
    </source>
</evidence>
<evidence type="ECO:0000259" key="12">
    <source>
        <dbReference type="Pfam" id="PF26002"/>
    </source>
</evidence>
<dbReference type="PANTHER" id="PTHR30386">
    <property type="entry name" value="MEMBRANE FUSION SUBUNIT OF EMRAB-TOLC MULTIDRUG EFFLUX PUMP"/>
    <property type="match status" value="1"/>
</dbReference>
<dbReference type="EMBL" id="JAKLUA010000001">
    <property type="protein sequence ID" value="MCG2665911.1"/>
    <property type="molecule type" value="Genomic_DNA"/>
</dbReference>
<keyword evidence="4 9" id="KW-1003">Cell membrane</keyword>
<keyword evidence="3 9" id="KW-0813">Transport</keyword>
<feature type="domain" description="AprE-like long alpha-helical hairpin" evidence="11">
    <location>
        <begin position="116"/>
        <end position="300"/>
    </location>
</feature>
<comment type="similarity">
    <text evidence="2 9">Belongs to the membrane fusion protein (MFP) (TC 8.A.1) family.</text>
</comment>
<dbReference type="Gene3D" id="1.10.287.470">
    <property type="entry name" value="Helix hairpin bin"/>
    <property type="match status" value="1"/>
</dbReference>
<keyword evidence="10" id="KW-0175">Coiled coil</keyword>
<evidence type="ECO:0000256" key="6">
    <source>
        <dbReference type="ARBA" id="ARBA00022692"/>
    </source>
</evidence>
<gene>
    <name evidence="14" type="ORF">L6637_03055</name>
    <name evidence="13" type="ORF">L6654_07080</name>
</gene>
<dbReference type="GO" id="GO:0005886">
    <property type="term" value="C:plasma membrane"/>
    <property type="evidence" value="ECO:0007669"/>
    <property type="project" value="UniProtKB-SubCell"/>
</dbReference>
<name>A0A9X1U689_9BRAD</name>